<sequence>MRGSDLPAGSQMHYDIAAIATLSLIVPPVSICPLDIRVLTVTILLMLTRNVAIIPTKPQGLLLSTTSARS</sequence>
<dbReference type="EMBL" id="PUHP01002103">
    <property type="protein sequence ID" value="TQN64721.1"/>
    <property type="molecule type" value="Genomic_DNA"/>
</dbReference>
<proteinExistence type="predicted"/>
<keyword evidence="2" id="KW-1185">Reference proteome</keyword>
<organism evidence="1 2">
    <name type="scientific">Colletotrichum shisoi</name>
    <dbReference type="NCBI Taxonomy" id="2078593"/>
    <lineage>
        <taxon>Eukaryota</taxon>
        <taxon>Fungi</taxon>
        <taxon>Dikarya</taxon>
        <taxon>Ascomycota</taxon>
        <taxon>Pezizomycotina</taxon>
        <taxon>Sordariomycetes</taxon>
        <taxon>Hypocreomycetidae</taxon>
        <taxon>Glomerellales</taxon>
        <taxon>Glomerellaceae</taxon>
        <taxon>Colletotrichum</taxon>
        <taxon>Colletotrichum destructivum species complex</taxon>
    </lineage>
</organism>
<dbReference type="Proteomes" id="UP000326340">
    <property type="component" value="Unassembled WGS sequence"/>
</dbReference>
<protein>
    <submittedName>
        <fullName evidence="1">Uncharacterized protein</fullName>
    </submittedName>
</protein>
<evidence type="ECO:0000313" key="1">
    <source>
        <dbReference type="EMBL" id="TQN64721.1"/>
    </source>
</evidence>
<comment type="caution">
    <text evidence="1">The sequence shown here is derived from an EMBL/GenBank/DDBJ whole genome shotgun (WGS) entry which is preliminary data.</text>
</comment>
<dbReference type="AlphaFoldDB" id="A0A5Q4BDA1"/>
<name>A0A5Q4BDA1_9PEZI</name>
<reference evidence="1 2" key="1">
    <citation type="journal article" date="2019" name="Sci. Rep.">
        <title>Colletotrichum shisoi sp. nov., an anthracnose pathogen of Perilla frutescens in Japan: molecular phylogenetic, morphological and genomic evidence.</title>
        <authorList>
            <person name="Gan P."/>
            <person name="Tsushima A."/>
            <person name="Hiroyama R."/>
            <person name="Narusaka M."/>
            <person name="Takano Y."/>
            <person name="Narusaka Y."/>
            <person name="Kawaradani M."/>
            <person name="Damm U."/>
            <person name="Shirasu K."/>
        </authorList>
    </citation>
    <scope>NUCLEOTIDE SEQUENCE [LARGE SCALE GENOMIC DNA]</scope>
    <source>
        <strain evidence="1 2">PG-2018a</strain>
    </source>
</reference>
<accession>A0A5Q4BDA1</accession>
<evidence type="ECO:0000313" key="2">
    <source>
        <dbReference type="Proteomes" id="UP000326340"/>
    </source>
</evidence>
<gene>
    <name evidence="1" type="ORF">CSHISOI_10711</name>
</gene>